<comment type="caution">
    <text evidence="3">The sequence shown here is derived from an EMBL/GenBank/DDBJ whole genome shotgun (WGS) entry which is preliminary data.</text>
</comment>
<dbReference type="Gene3D" id="3.20.20.100">
    <property type="entry name" value="NADP-dependent oxidoreductase domain"/>
    <property type="match status" value="1"/>
</dbReference>
<dbReference type="InterPro" id="IPR036812">
    <property type="entry name" value="NAD(P)_OxRdtase_dom_sf"/>
</dbReference>
<reference evidence="3 4" key="1">
    <citation type="submission" date="2018-09" db="EMBL/GenBank/DDBJ databases">
        <title>Metagenome Assembled Genomes from an Advanced Water Purification Facility.</title>
        <authorList>
            <person name="Stamps B.W."/>
            <person name="Spear J.R."/>
        </authorList>
    </citation>
    <scope>NUCLEOTIDE SEQUENCE [LARGE SCALE GENOMIC DNA]</scope>
    <source>
        <strain evidence="3">Bin_29_2</strain>
    </source>
</reference>
<dbReference type="Proteomes" id="UP000321797">
    <property type="component" value="Unassembled WGS sequence"/>
</dbReference>
<dbReference type="InterPro" id="IPR020471">
    <property type="entry name" value="AKR"/>
</dbReference>
<name>A0A5C7XIZ4_9MYCO</name>
<dbReference type="GO" id="GO:0005829">
    <property type="term" value="C:cytosol"/>
    <property type="evidence" value="ECO:0007669"/>
    <property type="project" value="TreeGrafter"/>
</dbReference>
<dbReference type="InterPro" id="IPR050523">
    <property type="entry name" value="AKR_Detox_Biosynth"/>
</dbReference>
<evidence type="ECO:0000256" key="1">
    <source>
        <dbReference type="ARBA" id="ARBA00023002"/>
    </source>
</evidence>
<dbReference type="GO" id="GO:0016491">
    <property type="term" value="F:oxidoreductase activity"/>
    <property type="evidence" value="ECO:0007669"/>
    <property type="project" value="UniProtKB-KW"/>
</dbReference>
<evidence type="ECO:0000259" key="2">
    <source>
        <dbReference type="Pfam" id="PF00248"/>
    </source>
</evidence>
<proteinExistence type="predicted"/>
<dbReference type="CDD" id="cd19080">
    <property type="entry name" value="AKR_AKR9A_9B"/>
    <property type="match status" value="1"/>
</dbReference>
<keyword evidence="1" id="KW-0560">Oxidoreductase</keyword>
<accession>A0A5C7XIZ4</accession>
<dbReference type="RefSeq" id="WP_276763378.1">
    <property type="nucleotide sequence ID" value="NZ_SSGD01000168.1"/>
</dbReference>
<sequence length="351" mass="37820">MQYRTFGSHTGLRVSELALGTANFGTGWGSGAEFDDAKKMYTTYVEAGGVFLDTADAYQFGQSETFLADLIGDDRDQFVLASKFTQGGIAKPGVSRTGNSRKVMTRALEDSLRRLRTDYLDLYWVHWPDYVTPVDEIIETIAILVNSGKILHAGLSNFPAWRSAYAVGVAAERGQSANIIGVQTEYSLVERSADREILPMAEGLGLGAVLYSPLGGGLLTGKYRASDEGRLTTLGVVIQREDTEQKTTIVDAVLKVAGETGSTPAQVAMAWELERCRRSTTAVVPIIGPRTPAQLDEYLSALEVALDDDHYQLLTDVSAPVLGAPHDDATRLADANRGAVGNRFVLGPPVA</sequence>
<dbReference type="InterPro" id="IPR023210">
    <property type="entry name" value="NADP_OxRdtase_dom"/>
</dbReference>
<evidence type="ECO:0000313" key="4">
    <source>
        <dbReference type="Proteomes" id="UP000321797"/>
    </source>
</evidence>
<feature type="domain" description="NADP-dependent oxidoreductase" evidence="2">
    <location>
        <begin position="16"/>
        <end position="317"/>
    </location>
</feature>
<dbReference type="PANTHER" id="PTHR43364">
    <property type="entry name" value="NADH-SPECIFIC METHYLGLYOXAL REDUCTASE-RELATED"/>
    <property type="match status" value="1"/>
</dbReference>
<dbReference type="SUPFAM" id="SSF51430">
    <property type="entry name" value="NAD(P)-linked oxidoreductase"/>
    <property type="match status" value="1"/>
</dbReference>
<dbReference type="EMBL" id="SSGD01000168">
    <property type="protein sequence ID" value="TXI49383.1"/>
    <property type="molecule type" value="Genomic_DNA"/>
</dbReference>
<dbReference type="PRINTS" id="PR00069">
    <property type="entry name" value="ALDKETRDTASE"/>
</dbReference>
<protein>
    <submittedName>
        <fullName evidence="3">Aldo/keto reductase</fullName>
    </submittedName>
</protein>
<gene>
    <name evidence="3" type="ORF">E6Q54_22355</name>
</gene>
<dbReference type="AlphaFoldDB" id="A0A5C7XIZ4"/>
<dbReference type="PANTHER" id="PTHR43364:SF4">
    <property type="entry name" value="NAD(P)-LINKED OXIDOREDUCTASE SUPERFAMILY PROTEIN"/>
    <property type="match status" value="1"/>
</dbReference>
<evidence type="ECO:0000313" key="3">
    <source>
        <dbReference type="EMBL" id="TXI49383.1"/>
    </source>
</evidence>
<dbReference type="Pfam" id="PF00248">
    <property type="entry name" value="Aldo_ket_red"/>
    <property type="match status" value="1"/>
</dbReference>
<organism evidence="3 4">
    <name type="scientific">Mycolicibacter arupensis</name>
    <dbReference type="NCBI Taxonomy" id="342002"/>
    <lineage>
        <taxon>Bacteria</taxon>
        <taxon>Bacillati</taxon>
        <taxon>Actinomycetota</taxon>
        <taxon>Actinomycetes</taxon>
        <taxon>Mycobacteriales</taxon>
        <taxon>Mycobacteriaceae</taxon>
        <taxon>Mycolicibacter</taxon>
    </lineage>
</organism>